<keyword evidence="3" id="KW-1185">Reference proteome</keyword>
<reference evidence="2 3" key="1">
    <citation type="submission" date="2024-08" db="EMBL/GenBank/DDBJ databases">
        <title>Genome mining of Saccharopolyspora cebuensis PGLac3 from Nigerian medicinal plant.</title>
        <authorList>
            <person name="Ezeobiora C.E."/>
            <person name="Igbokwe N.H."/>
            <person name="Amin D.H."/>
            <person name="Mendie U.E."/>
        </authorList>
    </citation>
    <scope>NUCLEOTIDE SEQUENCE [LARGE SCALE GENOMIC DNA]</scope>
    <source>
        <strain evidence="2 3">PGLac3</strain>
    </source>
</reference>
<sequence length="392" mass="37981">MTSDPGAMDVLDIASAGVQELADAATSVLGEAGAVGELVQPVVDALRNVWEGYFGSPIPPGGTNWNSYSHEELHGMLWQNADVGDVSATAAEWERHSTALVEHADSLRHQGGALRASWSSTSADLAVERLGTLEQRTSGIGDRAGTVQRATQDAGDALAVARNTMPPPPGDALGLAASSAAAGAGAGAAIGGVLGAGAGGVGAGPGAVMGAAIGAVAAGGASLFLASVAAAEKKAEAVHVMQRYEDDLRRSSQAISSAGGAGARATEVGNGTETGAGTPAAPAATTAAGVSGGAAAGGGTPWGHLVSADPPAGGRSGLLDAALPARGAGSGLAARGAGAGLAGRAGGGGMLPPGVGRRGEDEDEVVHQNRLPTLDNGLFDDDRPASEPVIGL</sequence>
<evidence type="ECO:0000256" key="1">
    <source>
        <dbReference type="SAM" id="MobiDB-lite"/>
    </source>
</evidence>
<dbReference type="Proteomes" id="UP001564626">
    <property type="component" value="Unassembled WGS sequence"/>
</dbReference>
<name>A0ABV4CJT7_9PSEU</name>
<dbReference type="EMBL" id="JBGEHV010000034">
    <property type="protein sequence ID" value="MEY8041316.1"/>
    <property type="molecule type" value="Genomic_DNA"/>
</dbReference>
<protein>
    <recommendedName>
        <fullName evidence="4">PPE family protein</fullName>
    </recommendedName>
</protein>
<comment type="caution">
    <text evidence="2">The sequence shown here is derived from an EMBL/GenBank/DDBJ whole genome shotgun (WGS) entry which is preliminary data.</text>
</comment>
<gene>
    <name evidence="2" type="ORF">AB8O55_18085</name>
</gene>
<evidence type="ECO:0008006" key="4">
    <source>
        <dbReference type="Google" id="ProtNLM"/>
    </source>
</evidence>
<proteinExistence type="predicted"/>
<feature type="region of interest" description="Disordered" evidence="1">
    <location>
        <begin position="370"/>
        <end position="392"/>
    </location>
</feature>
<accession>A0ABV4CJT7</accession>
<dbReference type="RefSeq" id="WP_345364111.1">
    <property type="nucleotide sequence ID" value="NZ_BAABII010000010.1"/>
</dbReference>
<organism evidence="2 3">
    <name type="scientific">Saccharopolyspora cebuensis</name>
    <dbReference type="NCBI Taxonomy" id="418759"/>
    <lineage>
        <taxon>Bacteria</taxon>
        <taxon>Bacillati</taxon>
        <taxon>Actinomycetota</taxon>
        <taxon>Actinomycetes</taxon>
        <taxon>Pseudonocardiales</taxon>
        <taxon>Pseudonocardiaceae</taxon>
        <taxon>Saccharopolyspora</taxon>
    </lineage>
</organism>
<dbReference type="SUPFAM" id="SSF140459">
    <property type="entry name" value="PE/PPE dimer-like"/>
    <property type="match status" value="1"/>
</dbReference>
<dbReference type="Gene3D" id="1.20.1260.20">
    <property type="entry name" value="PPE superfamily"/>
    <property type="match status" value="1"/>
</dbReference>
<feature type="compositionally biased region" description="Low complexity" evidence="1">
    <location>
        <begin position="251"/>
        <end position="289"/>
    </location>
</feature>
<evidence type="ECO:0000313" key="2">
    <source>
        <dbReference type="EMBL" id="MEY8041316.1"/>
    </source>
</evidence>
<feature type="region of interest" description="Disordered" evidence="1">
    <location>
        <begin position="345"/>
        <end position="364"/>
    </location>
</feature>
<dbReference type="InterPro" id="IPR038332">
    <property type="entry name" value="PPE_sf"/>
</dbReference>
<evidence type="ECO:0000313" key="3">
    <source>
        <dbReference type="Proteomes" id="UP001564626"/>
    </source>
</evidence>
<feature type="region of interest" description="Disordered" evidence="1">
    <location>
        <begin position="251"/>
        <end position="295"/>
    </location>
</feature>